<evidence type="ECO:0000313" key="15">
    <source>
        <dbReference type="Proteomes" id="UP000694569"/>
    </source>
</evidence>
<evidence type="ECO:0000256" key="1">
    <source>
        <dbReference type="ARBA" id="ARBA00004236"/>
    </source>
</evidence>
<dbReference type="InterPro" id="IPR048290">
    <property type="entry name" value="ZP_chr"/>
</dbReference>
<evidence type="ECO:0000259" key="12">
    <source>
        <dbReference type="PROSITE" id="PS01180"/>
    </source>
</evidence>
<feature type="domain" description="CUB" evidence="12">
    <location>
        <begin position="13"/>
        <end position="126"/>
    </location>
</feature>
<accession>A0A8C5MEZ2</accession>
<dbReference type="PANTHER" id="PTHR24251">
    <property type="entry name" value="OVOCHYMASE-RELATED"/>
    <property type="match status" value="1"/>
</dbReference>
<dbReference type="GO" id="GO:0006508">
    <property type="term" value="P:proteolysis"/>
    <property type="evidence" value="ECO:0007669"/>
    <property type="project" value="UniProtKB-KW"/>
</dbReference>
<evidence type="ECO:0000256" key="2">
    <source>
        <dbReference type="ARBA" id="ARBA00004613"/>
    </source>
</evidence>
<name>A0A8C5MEZ2_9ANUR</name>
<dbReference type="Proteomes" id="UP000694569">
    <property type="component" value="Unplaced"/>
</dbReference>
<dbReference type="InterPro" id="IPR055356">
    <property type="entry name" value="ZP-N"/>
</dbReference>
<dbReference type="Gene3D" id="2.60.120.290">
    <property type="entry name" value="Spermadhesin, CUB domain"/>
    <property type="match status" value="3"/>
</dbReference>
<dbReference type="PROSITE" id="PS51034">
    <property type="entry name" value="ZP_2"/>
    <property type="match status" value="1"/>
</dbReference>
<comment type="caution">
    <text evidence="11">Lacks conserved residue(s) required for the propagation of feature annotation.</text>
</comment>
<dbReference type="Gene3D" id="2.60.40.4100">
    <property type="entry name" value="Zona pellucida, ZP-C domain"/>
    <property type="match status" value="1"/>
</dbReference>
<evidence type="ECO:0000256" key="8">
    <source>
        <dbReference type="ARBA" id="ARBA00023136"/>
    </source>
</evidence>
<dbReference type="SMART" id="SM00042">
    <property type="entry name" value="CUB"/>
    <property type="match status" value="3"/>
</dbReference>
<keyword evidence="4" id="KW-0964">Secreted</keyword>
<dbReference type="PROSITE" id="PS00682">
    <property type="entry name" value="ZP_1"/>
    <property type="match status" value="1"/>
</dbReference>
<dbReference type="GO" id="GO:0005886">
    <property type="term" value="C:plasma membrane"/>
    <property type="evidence" value="ECO:0007669"/>
    <property type="project" value="UniProtKB-SubCell"/>
</dbReference>
<dbReference type="AlphaFoldDB" id="A0A8C5MEZ2"/>
<dbReference type="InterPro" id="IPR017977">
    <property type="entry name" value="ZP_dom_CS"/>
</dbReference>
<dbReference type="FunFam" id="2.60.40.4100:FF:000005">
    <property type="entry name" value="Deleted in malignant brain tumors 1"/>
    <property type="match status" value="1"/>
</dbReference>
<sequence>MFLFLISAANYTCGGIYNSSTGVLYSPNYPGLYPNNAYCQWEIRVAPGTQVDITFLQLDLETSNNCVYDSVTIYDGRPLSSPQLARICSFAINSNTYLSSSNIMGVVFHSDSSVQGMGFYAVYTTIERNISLPASSPQPTPAHTGTSNHTLHPWTTTAANYTCGGIYNSSTGVLYSPNYPGLYPNNAYCQWEIRVAPGTQVDITFLQLDLEISNNCVYDSVTIYDGWPLSSPQLARICSFANNSNTYLSSSNIMGVVFRSDSSVQGRGFYAVYSTIERNISLPVNCGGILTNLWGSIESPAYPYSHNPAECVWHIQVSHNYVIKINFDDFLLENSPSCASGFVSVYDGSPLNSPLLGKFCGSNRSNFTSSSNSLSVVYYSRGSNNNFIRGFRASYISVSQNNQNVTLSCTSSYMEAQISAVYLQSLGYSANEISLNDPQCRPQIYGSWLIFYIQYNQCGTVRQGEKDTISYSNTVHGFHHGQIIERSKKLSLNLRCQMYQNSMVEIMYHAKDVIQQNVTQYGLYYASLTFYENPSFSSPVYQFPYYVQLNQNLYLQASLQSSDPDLILFVDTCVASPNPSDFVTQAYDLIRNGCVRDSTFSTYPSTNSYLARFGFRAFEFIQTHSRVYIQCKLAVCPTNDYSSRCYHGCIARRKRANEQRHNQINVSLGPFELKK</sequence>
<dbReference type="InterPro" id="IPR000859">
    <property type="entry name" value="CUB_dom"/>
</dbReference>
<evidence type="ECO:0000256" key="7">
    <source>
        <dbReference type="ARBA" id="ARBA00022801"/>
    </source>
</evidence>
<evidence type="ECO:0000256" key="9">
    <source>
        <dbReference type="ARBA" id="ARBA00023157"/>
    </source>
</evidence>
<dbReference type="GO" id="GO:0005576">
    <property type="term" value="C:extracellular region"/>
    <property type="evidence" value="ECO:0007669"/>
    <property type="project" value="UniProtKB-SubCell"/>
</dbReference>
<evidence type="ECO:0000259" key="13">
    <source>
        <dbReference type="PROSITE" id="PS51034"/>
    </source>
</evidence>
<dbReference type="InterPro" id="IPR042235">
    <property type="entry name" value="ZP-C_dom"/>
</dbReference>
<dbReference type="Pfam" id="PF00431">
    <property type="entry name" value="CUB"/>
    <property type="match status" value="3"/>
</dbReference>
<keyword evidence="10" id="KW-0325">Glycoprotein</keyword>
<dbReference type="Ensembl" id="ENSLLET00000014191.1">
    <property type="protein sequence ID" value="ENSLLEP00000013660.1"/>
    <property type="gene ID" value="ENSLLEG00000008657.1"/>
</dbReference>
<protein>
    <recommendedName>
        <fullName evidence="16">Deleted in malignant brain tumors 1 protein</fullName>
    </recommendedName>
</protein>
<dbReference type="FunFam" id="2.60.120.290:FF:000013">
    <property type="entry name" value="Membrane frizzled-related protein"/>
    <property type="match status" value="2"/>
</dbReference>
<evidence type="ECO:0000256" key="10">
    <source>
        <dbReference type="ARBA" id="ARBA00023180"/>
    </source>
</evidence>
<dbReference type="InterPro" id="IPR001507">
    <property type="entry name" value="ZP_dom"/>
</dbReference>
<comment type="subcellular location">
    <subcellularLocation>
        <location evidence="1">Cell membrane</location>
    </subcellularLocation>
    <subcellularLocation>
        <location evidence="2">Secreted</location>
    </subcellularLocation>
</comment>
<feature type="domain" description="CUB" evidence="12">
    <location>
        <begin position="163"/>
        <end position="276"/>
    </location>
</feature>
<reference evidence="14" key="2">
    <citation type="submission" date="2025-09" db="UniProtKB">
        <authorList>
            <consortium name="Ensembl"/>
        </authorList>
    </citation>
    <scope>IDENTIFICATION</scope>
</reference>
<keyword evidence="3" id="KW-1003">Cell membrane</keyword>
<evidence type="ECO:0000256" key="4">
    <source>
        <dbReference type="ARBA" id="ARBA00022525"/>
    </source>
</evidence>
<dbReference type="InterPro" id="IPR035914">
    <property type="entry name" value="Sperma_CUB_dom_sf"/>
</dbReference>
<dbReference type="SUPFAM" id="SSF49854">
    <property type="entry name" value="Spermadhesin, CUB domain"/>
    <property type="match status" value="3"/>
</dbReference>
<feature type="domain" description="ZP" evidence="13">
    <location>
        <begin position="408"/>
        <end position="652"/>
    </location>
</feature>
<dbReference type="SMART" id="SM00241">
    <property type="entry name" value="ZP"/>
    <property type="match status" value="1"/>
</dbReference>
<evidence type="ECO:0000256" key="6">
    <source>
        <dbReference type="ARBA" id="ARBA00022737"/>
    </source>
</evidence>
<evidence type="ECO:0000256" key="3">
    <source>
        <dbReference type="ARBA" id="ARBA00022475"/>
    </source>
</evidence>
<organism evidence="14 15">
    <name type="scientific">Leptobrachium leishanense</name>
    <name type="common">Leishan spiny toad</name>
    <dbReference type="NCBI Taxonomy" id="445787"/>
    <lineage>
        <taxon>Eukaryota</taxon>
        <taxon>Metazoa</taxon>
        <taxon>Chordata</taxon>
        <taxon>Craniata</taxon>
        <taxon>Vertebrata</taxon>
        <taxon>Euteleostomi</taxon>
        <taxon>Amphibia</taxon>
        <taxon>Batrachia</taxon>
        <taxon>Anura</taxon>
        <taxon>Pelobatoidea</taxon>
        <taxon>Megophryidae</taxon>
        <taxon>Leptobrachium</taxon>
    </lineage>
</organism>
<dbReference type="GeneTree" id="ENSGT00940000163882"/>
<evidence type="ECO:0000256" key="5">
    <source>
        <dbReference type="ARBA" id="ARBA00022670"/>
    </source>
</evidence>
<reference evidence="14" key="1">
    <citation type="submission" date="2025-08" db="UniProtKB">
        <authorList>
            <consortium name="Ensembl"/>
        </authorList>
    </citation>
    <scope>IDENTIFICATION</scope>
</reference>
<feature type="domain" description="CUB" evidence="12">
    <location>
        <begin position="286"/>
        <end position="398"/>
    </location>
</feature>
<dbReference type="Pfam" id="PF00100">
    <property type="entry name" value="Zona_pellucida"/>
    <property type="match status" value="1"/>
</dbReference>
<dbReference type="InterPro" id="IPR055355">
    <property type="entry name" value="ZP-C"/>
</dbReference>
<keyword evidence="9" id="KW-1015">Disulfide bond</keyword>
<keyword evidence="8" id="KW-0472">Membrane</keyword>
<dbReference type="Gene3D" id="2.60.40.3210">
    <property type="entry name" value="Zona pellucida, ZP-N domain"/>
    <property type="match status" value="1"/>
</dbReference>
<keyword evidence="15" id="KW-1185">Reference proteome</keyword>
<dbReference type="PROSITE" id="PS01180">
    <property type="entry name" value="CUB"/>
    <property type="match status" value="3"/>
</dbReference>
<evidence type="ECO:0008006" key="16">
    <source>
        <dbReference type="Google" id="ProtNLM"/>
    </source>
</evidence>
<proteinExistence type="predicted"/>
<dbReference type="PRINTS" id="PR00023">
    <property type="entry name" value="ZPELLUCIDA"/>
</dbReference>
<dbReference type="PANTHER" id="PTHR24251:SF49">
    <property type="entry name" value="DELETED IN MALIGNANT BRAIN TUMORS 1 PROTEIN"/>
    <property type="match status" value="1"/>
</dbReference>
<evidence type="ECO:0000313" key="14">
    <source>
        <dbReference type="Ensembl" id="ENSLLEP00000013660.1"/>
    </source>
</evidence>
<dbReference type="FunFam" id="2.60.120.290:FF:000005">
    <property type="entry name" value="Procollagen C-endopeptidase enhancer 1"/>
    <property type="match status" value="1"/>
</dbReference>
<evidence type="ECO:0000256" key="11">
    <source>
        <dbReference type="PROSITE-ProRule" id="PRU00059"/>
    </source>
</evidence>
<dbReference type="Pfam" id="PF23344">
    <property type="entry name" value="ZP-N"/>
    <property type="match status" value="1"/>
</dbReference>
<dbReference type="OrthoDB" id="10063988at2759"/>
<keyword evidence="5" id="KW-0645">Protease</keyword>
<keyword evidence="6" id="KW-0677">Repeat</keyword>
<keyword evidence="7" id="KW-0378">Hydrolase</keyword>
<dbReference type="GO" id="GO:0008233">
    <property type="term" value="F:peptidase activity"/>
    <property type="evidence" value="ECO:0007669"/>
    <property type="project" value="UniProtKB-KW"/>
</dbReference>
<dbReference type="CDD" id="cd00041">
    <property type="entry name" value="CUB"/>
    <property type="match status" value="3"/>
</dbReference>